<accession>A0A9Q5HVH3</accession>
<dbReference type="GO" id="GO:0003677">
    <property type="term" value="F:DNA binding"/>
    <property type="evidence" value="ECO:0007669"/>
    <property type="project" value="TreeGrafter"/>
</dbReference>
<keyword evidence="4" id="KW-1185">Reference proteome</keyword>
<dbReference type="InterPro" id="IPR050863">
    <property type="entry name" value="CenT-Element_Derived"/>
</dbReference>
<dbReference type="PANTHER" id="PTHR19303:SF74">
    <property type="entry name" value="POGO TRANSPOSABLE ELEMENT WITH KRAB DOMAIN"/>
    <property type="match status" value="1"/>
</dbReference>
<dbReference type="Pfam" id="PF03184">
    <property type="entry name" value="DDE_1"/>
    <property type="match status" value="1"/>
</dbReference>
<name>A0A9Q5HVH3_SANBA</name>
<evidence type="ECO:0000259" key="2">
    <source>
        <dbReference type="Pfam" id="PF03184"/>
    </source>
</evidence>
<feature type="compositionally biased region" description="Acidic residues" evidence="1">
    <location>
        <begin position="716"/>
        <end position="727"/>
    </location>
</feature>
<feature type="compositionally biased region" description="Polar residues" evidence="1">
    <location>
        <begin position="430"/>
        <end position="440"/>
    </location>
</feature>
<dbReference type="OrthoDB" id="2917041at2759"/>
<dbReference type="Proteomes" id="UP000757232">
    <property type="component" value="Unassembled WGS sequence"/>
</dbReference>
<gene>
    <name evidence="3" type="ORF">A7U60_g6217</name>
</gene>
<evidence type="ECO:0000256" key="1">
    <source>
        <dbReference type="SAM" id="MobiDB-lite"/>
    </source>
</evidence>
<feature type="region of interest" description="Disordered" evidence="1">
    <location>
        <begin position="640"/>
        <end position="727"/>
    </location>
</feature>
<evidence type="ECO:0000313" key="3">
    <source>
        <dbReference type="EMBL" id="OCB86755.1"/>
    </source>
</evidence>
<dbReference type="EMBL" id="LNZH02000199">
    <property type="protein sequence ID" value="OCB86755.1"/>
    <property type="molecule type" value="Genomic_DNA"/>
</dbReference>
<sequence>MAVEAYHIAQRQPNGERLGLRKISSMYEGVTVGTLRNRVAGKRSIGEFNTTKHLLREEDERQLTMLIQISSDRGIPYTRDDIRQAANALLKARYGADIKPVGRHFVSRYLERHYSELKTYWSRHLDTQRADSLNPAAVKKWFSLIKSEIVDKNIPPELIFGMDESGFPPTNDASLRCIGRVGKKNQHRRGGGNRENVTALVTICADGTYVEPLVVFKAKYIMSKWTENNVANIKFTKSANGWTTAEIALLWFKDHFEPATRQKANGRTRVLLVDNHSSHYSLELLYEATKCNVDILGYPPHCTHALQGLDVVCFAKMKRIWQTLIRDFESRASRNVGKQDFLQLFGRAFLLAFDSNTVRSAFRVTGVCPFNPGAISADQLKPSEVSSTMAQFPLPLASPVRRILAIVHQQPPTSFDVDKSTHQPAPATVRHTSTSPSSTSALIADETIPVNPILLRELELAERITREYENDATEVLDRAVDPAQFTPTKRVRSMYASLSMSQSAGFLVSKEKLTSSHSLPPPVIEKIPTSCKPDWKSIENCLDRLRVGKTMEEEVAELTKNLKKVQLTAAVNRSIAEAAQAQLTLAALHNTKLQAALNEKENAKSTDNVRIFDDGLPRVWTTPDCILQVEKCKEAKEKEAAEKEERKNNAKHRRDVRDAVEAEWKKTKAHHAEELRKWEAKRSRWTEEGLPRKHWDPKPTRPTKKQVQQSMVGTENDAESDEGTESD</sequence>
<dbReference type="InterPro" id="IPR004875">
    <property type="entry name" value="DDE_SF_endonuclease_dom"/>
</dbReference>
<protein>
    <recommendedName>
        <fullName evidence="2">DDE-1 domain-containing protein</fullName>
    </recommendedName>
</protein>
<reference evidence="3" key="1">
    <citation type="submission" date="2016-06" db="EMBL/GenBank/DDBJ databases">
        <title>Draft Genome sequence of the fungus Inonotus baumii.</title>
        <authorList>
            <person name="Zhu H."/>
            <person name="Lin W."/>
        </authorList>
    </citation>
    <scope>NUCLEOTIDE SEQUENCE</scope>
    <source>
        <strain evidence="3">821</strain>
    </source>
</reference>
<evidence type="ECO:0000313" key="4">
    <source>
        <dbReference type="Proteomes" id="UP000757232"/>
    </source>
</evidence>
<organism evidence="3 4">
    <name type="scientific">Sanghuangporus baumii</name>
    <name type="common">Phellinus baumii</name>
    <dbReference type="NCBI Taxonomy" id="108892"/>
    <lineage>
        <taxon>Eukaryota</taxon>
        <taxon>Fungi</taxon>
        <taxon>Dikarya</taxon>
        <taxon>Basidiomycota</taxon>
        <taxon>Agaricomycotina</taxon>
        <taxon>Agaricomycetes</taxon>
        <taxon>Hymenochaetales</taxon>
        <taxon>Hymenochaetaceae</taxon>
        <taxon>Sanghuangporus</taxon>
    </lineage>
</organism>
<dbReference type="PANTHER" id="PTHR19303">
    <property type="entry name" value="TRANSPOSON"/>
    <property type="match status" value="1"/>
</dbReference>
<feature type="compositionally biased region" description="Basic and acidic residues" evidence="1">
    <location>
        <begin position="655"/>
        <end position="699"/>
    </location>
</feature>
<proteinExistence type="predicted"/>
<dbReference type="GO" id="GO:0005634">
    <property type="term" value="C:nucleus"/>
    <property type="evidence" value="ECO:0007669"/>
    <property type="project" value="TreeGrafter"/>
</dbReference>
<dbReference type="AlphaFoldDB" id="A0A9Q5HVH3"/>
<feature type="region of interest" description="Disordered" evidence="1">
    <location>
        <begin position="414"/>
        <end position="440"/>
    </location>
</feature>
<comment type="caution">
    <text evidence="3">The sequence shown here is derived from an EMBL/GenBank/DDBJ whole genome shotgun (WGS) entry which is preliminary data.</text>
</comment>
<feature type="domain" description="DDE-1" evidence="2">
    <location>
        <begin position="197"/>
        <end position="360"/>
    </location>
</feature>